<name>L8WSN3_THACA</name>
<evidence type="ECO:0000313" key="1">
    <source>
        <dbReference type="EMBL" id="ELU39748.1"/>
    </source>
</evidence>
<reference evidence="1 2" key="1">
    <citation type="journal article" date="2013" name="Nat. Commun.">
        <title>The evolution and pathogenic mechanisms of the rice sheath blight pathogen.</title>
        <authorList>
            <person name="Zheng A."/>
            <person name="Lin R."/>
            <person name="Xu L."/>
            <person name="Qin P."/>
            <person name="Tang C."/>
            <person name="Ai P."/>
            <person name="Zhang D."/>
            <person name="Liu Y."/>
            <person name="Sun Z."/>
            <person name="Feng H."/>
            <person name="Wang Y."/>
            <person name="Chen Y."/>
            <person name="Liang X."/>
            <person name="Fu R."/>
            <person name="Li Q."/>
            <person name="Zhang J."/>
            <person name="Yu X."/>
            <person name="Xie Z."/>
            <person name="Ding L."/>
            <person name="Guan P."/>
            <person name="Tang J."/>
            <person name="Liang Y."/>
            <person name="Wang S."/>
            <person name="Deng Q."/>
            <person name="Li S."/>
            <person name="Zhu J."/>
            <person name="Wang L."/>
            <person name="Liu H."/>
            <person name="Li P."/>
        </authorList>
    </citation>
    <scope>NUCLEOTIDE SEQUENCE [LARGE SCALE GENOMIC DNA]</scope>
    <source>
        <strain evidence="2">AG-1 IA</strain>
    </source>
</reference>
<dbReference type="EMBL" id="AFRT01001634">
    <property type="protein sequence ID" value="ELU39748.1"/>
    <property type="molecule type" value="Genomic_DNA"/>
</dbReference>
<gene>
    <name evidence="1" type="ORF">AG1IA_06219</name>
</gene>
<proteinExistence type="predicted"/>
<sequence>MTASSVPFRNIGIVSHLGDPSVLTPPNPGLINEFPSNRLKKPQRPSASRTTLTIEYSWFPGDLGLLEIAIHLEVGMCFTKLQL</sequence>
<protein>
    <submittedName>
        <fullName evidence="1">Uncharacterized protein</fullName>
    </submittedName>
</protein>
<evidence type="ECO:0000313" key="2">
    <source>
        <dbReference type="Proteomes" id="UP000011668"/>
    </source>
</evidence>
<organism evidence="1 2">
    <name type="scientific">Thanatephorus cucumeris (strain AG1-IA)</name>
    <name type="common">Rice sheath blight fungus</name>
    <name type="synonym">Rhizoctonia solani</name>
    <dbReference type="NCBI Taxonomy" id="983506"/>
    <lineage>
        <taxon>Eukaryota</taxon>
        <taxon>Fungi</taxon>
        <taxon>Dikarya</taxon>
        <taxon>Basidiomycota</taxon>
        <taxon>Agaricomycotina</taxon>
        <taxon>Agaricomycetes</taxon>
        <taxon>Cantharellales</taxon>
        <taxon>Ceratobasidiaceae</taxon>
        <taxon>Rhizoctonia</taxon>
        <taxon>Rhizoctonia solani AG-1</taxon>
    </lineage>
</organism>
<dbReference type="Proteomes" id="UP000011668">
    <property type="component" value="Unassembled WGS sequence"/>
</dbReference>
<dbReference type="HOGENOM" id="CLU_2544165_0_0_1"/>
<dbReference type="AlphaFoldDB" id="L8WSN3"/>
<comment type="caution">
    <text evidence="1">The sequence shown here is derived from an EMBL/GenBank/DDBJ whole genome shotgun (WGS) entry which is preliminary data.</text>
</comment>
<accession>L8WSN3</accession>
<keyword evidence="2" id="KW-1185">Reference proteome</keyword>